<dbReference type="Proteomes" id="UP000828390">
    <property type="component" value="Unassembled WGS sequence"/>
</dbReference>
<evidence type="ECO:0000313" key="1">
    <source>
        <dbReference type="EMBL" id="KAH3839280.1"/>
    </source>
</evidence>
<organism evidence="1 2">
    <name type="scientific">Dreissena polymorpha</name>
    <name type="common">Zebra mussel</name>
    <name type="synonym">Mytilus polymorpha</name>
    <dbReference type="NCBI Taxonomy" id="45954"/>
    <lineage>
        <taxon>Eukaryota</taxon>
        <taxon>Metazoa</taxon>
        <taxon>Spiralia</taxon>
        <taxon>Lophotrochozoa</taxon>
        <taxon>Mollusca</taxon>
        <taxon>Bivalvia</taxon>
        <taxon>Autobranchia</taxon>
        <taxon>Heteroconchia</taxon>
        <taxon>Euheterodonta</taxon>
        <taxon>Imparidentia</taxon>
        <taxon>Neoheterodontei</taxon>
        <taxon>Myida</taxon>
        <taxon>Dreissenoidea</taxon>
        <taxon>Dreissenidae</taxon>
        <taxon>Dreissena</taxon>
    </lineage>
</organism>
<sequence>MTSRVLTMKTAPPLAVNTSRVLTKKTANSPGGFHEDWTKMLLVERTAPPPCRHVFLRTGTIFELSLDIIGTNILTKKTVPPPGRHFREDWTTNITPGVFKRIYYSHITKTAPPLAAMFF</sequence>
<gene>
    <name evidence="1" type="ORF">DPMN_112706</name>
</gene>
<accession>A0A9D4QR56</accession>
<proteinExistence type="predicted"/>
<reference evidence="1" key="2">
    <citation type="submission" date="2020-11" db="EMBL/GenBank/DDBJ databases">
        <authorList>
            <person name="McCartney M.A."/>
            <person name="Auch B."/>
            <person name="Kono T."/>
            <person name="Mallez S."/>
            <person name="Becker A."/>
            <person name="Gohl D.M."/>
            <person name="Silverstein K.A.T."/>
            <person name="Koren S."/>
            <person name="Bechman K.B."/>
            <person name="Herman A."/>
            <person name="Abrahante J.E."/>
            <person name="Garbe J."/>
        </authorList>
    </citation>
    <scope>NUCLEOTIDE SEQUENCE</scope>
    <source>
        <strain evidence="1">Duluth1</strain>
        <tissue evidence="1">Whole animal</tissue>
    </source>
</reference>
<dbReference type="AlphaFoldDB" id="A0A9D4QR56"/>
<comment type="caution">
    <text evidence="1">The sequence shown here is derived from an EMBL/GenBank/DDBJ whole genome shotgun (WGS) entry which is preliminary data.</text>
</comment>
<evidence type="ECO:0000313" key="2">
    <source>
        <dbReference type="Proteomes" id="UP000828390"/>
    </source>
</evidence>
<dbReference type="EMBL" id="JAIWYP010000004">
    <property type="protein sequence ID" value="KAH3839280.1"/>
    <property type="molecule type" value="Genomic_DNA"/>
</dbReference>
<protein>
    <submittedName>
        <fullName evidence="1">Uncharacterized protein</fullName>
    </submittedName>
</protein>
<reference evidence="1" key="1">
    <citation type="journal article" date="2019" name="bioRxiv">
        <title>The Genome of the Zebra Mussel, Dreissena polymorpha: A Resource for Invasive Species Research.</title>
        <authorList>
            <person name="McCartney M.A."/>
            <person name="Auch B."/>
            <person name="Kono T."/>
            <person name="Mallez S."/>
            <person name="Zhang Y."/>
            <person name="Obille A."/>
            <person name="Becker A."/>
            <person name="Abrahante J.E."/>
            <person name="Garbe J."/>
            <person name="Badalamenti J.P."/>
            <person name="Herman A."/>
            <person name="Mangelson H."/>
            <person name="Liachko I."/>
            <person name="Sullivan S."/>
            <person name="Sone E.D."/>
            <person name="Koren S."/>
            <person name="Silverstein K.A.T."/>
            <person name="Beckman K.B."/>
            <person name="Gohl D.M."/>
        </authorList>
    </citation>
    <scope>NUCLEOTIDE SEQUENCE</scope>
    <source>
        <strain evidence="1">Duluth1</strain>
        <tissue evidence="1">Whole animal</tissue>
    </source>
</reference>
<name>A0A9D4QR56_DREPO</name>
<keyword evidence="2" id="KW-1185">Reference proteome</keyword>